<organism evidence="1 2">
    <name type="scientific">Canavalia gladiata</name>
    <name type="common">Sword bean</name>
    <name type="synonym">Dolichos gladiatus</name>
    <dbReference type="NCBI Taxonomy" id="3824"/>
    <lineage>
        <taxon>Eukaryota</taxon>
        <taxon>Viridiplantae</taxon>
        <taxon>Streptophyta</taxon>
        <taxon>Embryophyta</taxon>
        <taxon>Tracheophyta</taxon>
        <taxon>Spermatophyta</taxon>
        <taxon>Magnoliopsida</taxon>
        <taxon>eudicotyledons</taxon>
        <taxon>Gunneridae</taxon>
        <taxon>Pentapetalae</taxon>
        <taxon>rosids</taxon>
        <taxon>fabids</taxon>
        <taxon>Fabales</taxon>
        <taxon>Fabaceae</taxon>
        <taxon>Papilionoideae</taxon>
        <taxon>50 kb inversion clade</taxon>
        <taxon>NPAAA clade</taxon>
        <taxon>indigoferoid/millettioid clade</taxon>
        <taxon>Phaseoleae</taxon>
        <taxon>Canavalia</taxon>
    </lineage>
</organism>
<dbReference type="Proteomes" id="UP001367508">
    <property type="component" value="Unassembled WGS sequence"/>
</dbReference>
<accession>A0AAN9QTK1</accession>
<keyword evidence="2" id="KW-1185">Reference proteome</keyword>
<dbReference type="EMBL" id="JAYMYQ010000002">
    <property type="protein sequence ID" value="KAK7349925.1"/>
    <property type="molecule type" value="Genomic_DNA"/>
</dbReference>
<comment type="caution">
    <text evidence="1">The sequence shown here is derived from an EMBL/GenBank/DDBJ whole genome shotgun (WGS) entry which is preliminary data.</text>
</comment>
<name>A0AAN9QTK1_CANGL</name>
<dbReference type="AlphaFoldDB" id="A0AAN9QTK1"/>
<proteinExistence type="predicted"/>
<sequence length="138" mass="15628">MEQHRIQHFRRRMGPVSGEPPTPLITFRGRRWTLVDSCFESTFTEWMNPRKAQGGTAFNCSSLLGSAYEIRMANLRAPVAILFRFSSEPRLNSVFTPLLFLPESLEKAEQVSSKALPLLAKNNPAKKRTPKSSSHLLL</sequence>
<evidence type="ECO:0000313" key="1">
    <source>
        <dbReference type="EMBL" id="KAK7349925.1"/>
    </source>
</evidence>
<protein>
    <submittedName>
        <fullName evidence="1">Uncharacterized protein</fullName>
    </submittedName>
</protein>
<reference evidence="1 2" key="1">
    <citation type="submission" date="2024-01" db="EMBL/GenBank/DDBJ databases">
        <title>The genomes of 5 underutilized Papilionoideae crops provide insights into root nodulation and disease resistanc.</title>
        <authorList>
            <person name="Jiang F."/>
        </authorList>
    </citation>
    <scope>NUCLEOTIDE SEQUENCE [LARGE SCALE GENOMIC DNA]</scope>
    <source>
        <strain evidence="1">LVBAO_FW01</strain>
        <tissue evidence="1">Leaves</tissue>
    </source>
</reference>
<gene>
    <name evidence="1" type="ORF">VNO77_07824</name>
</gene>
<evidence type="ECO:0000313" key="2">
    <source>
        <dbReference type="Proteomes" id="UP001367508"/>
    </source>
</evidence>